<accession>A0A833J7B8</accession>
<evidence type="ECO:0000256" key="1">
    <source>
        <dbReference type="SAM" id="MobiDB-lite"/>
    </source>
</evidence>
<reference evidence="2 3" key="1">
    <citation type="submission" date="2019-10" db="EMBL/GenBank/DDBJ databases">
        <title>Draft Genome Sequence of the Caffeine Degrading Methylotroph Methylorubrum populi PINKEL.</title>
        <authorList>
            <person name="Dawson S.C."/>
            <person name="Zhang X."/>
            <person name="Wright M.E."/>
            <person name="Sharma G."/>
            <person name="Langner J.T."/>
            <person name="Ditty J.L."/>
            <person name="Subuyuj G.A."/>
        </authorList>
    </citation>
    <scope>NUCLEOTIDE SEQUENCE [LARGE SCALE GENOMIC DNA]</scope>
    <source>
        <strain evidence="2 3">Pinkel</strain>
    </source>
</reference>
<evidence type="ECO:0000313" key="2">
    <source>
        <dbReference type="EMBL" id="KAB7785599.1"/>
    </source>
</evidence>
<dbReference type="AlphaFoldDB" id="A0A833J7B8"/>
<protein>
    <submittedName>
        <fullName evidence="2">Uncharacterized protein</fullName>
    </submittedName>
</protein>
<feature type="compositionally biased region" description="Basic and acidic residues" evidence="1">
    <location>
        <begin position="14"/>
        <end position="25"/>
    </location>
</feature>
<dbReference type="Proteomes" id="UP000469949">
    <property type="component" value="Unassembled WGS sequence"/>
</dbReference>
<sequence length="86" mass="9294">MHSSSTARTVIGPHRRDAQSRRAECSSRAVTLAGLALPMRPARRVASPSGARGHNEYREIGAGEKRFRPRGVQALQLGAMARCIKG</sequence>
<comment type="caution">
    <text evidence="2">The sequence shown here is derived from an EMBL/GenBank/DDBJ whole genome shotgun (WGS) entry which is preliminary data.</text>
</comment>
<name>A0A833J7B8_9HYPH</name>
<gene>
    <name evidence="2" type="ORF">F8B43_2100</name>
</gene>
<feature type="region of interest" description="Disordered" evidence="1">
    <location>
        <begin position="1"/>
        <end position="25"/>
    </location>
</feature>
<proteinExistence type="predicted"/>
<organism evidence="2 3">
    <name type="scientific">Methylorubrum populi</name>
    <dbReference type="NCBI Taxonomy" id="223967"/>
    <lineage>
        <taxon>Bacteria</taxon>
        <taxon>Pseudomonadati</taxon>
        <taxon>Pseudomonadota</taxon>
        <taxon>Alphaproteobacteria</taxon>
        <taxon>Hyphomicrobiales</taxon>
        <taxon>Methylobacteriaceae</taxon>
        <taxon>Methylorubrum</taxon>
    </lineage>
</organism>
<dbReference type="EMBL" id="WEKV01000009">
    <property type="protein sequence ID" value="KAB7785599.1"/>
    <property type="molecule type" value="Genomic_DNA"/>
</dbReference>
<evidence type="ECO:0000313" key="3">
    <source>
        <dbReference type="Proteomes" id="UP000469949"/>
    </source>
</evidence>